<dbReference type="Proteomes" id="UP000007102">
    <property type="component" value="Chromosome"/>
</dbReference>
<keyword evidence="1" id="KW-0732">Signal</keyword>
<dbReference type="KEGG" id="dte:Dester_1434"/>
<reference evidence="3" key="2">
    <citation type="submission" date="2011-02" db="EMBL/GenBank/DDBJ databases">
        <title>The complete genome of Desulfurobacterium thermolithotrophum DSM 11699.</title>
        <authorList>
            <consortium name="US DOE Joint Genome Institute (JGI-PGF)"/>
            <person name="Lucas S."/>
            <person name="Copeland A."/>
            <person name="Lapidus A."/>
            <person name="Bruce D."/>
            <person name="Goodwin L."/>
            <person name="Pitluck S."/>
            <person name="Kyrpides N."/>
            <person name="Mavromatis K."/>
            <person name="Pagani I."/>
            <person name="Ivanova N."/>
            <person name="Mikhailova N."/>
            <person name="Daligault H."/>
            <person name="Detter J.C."/>
            <person name="Tapia R."/>
            <person name="Han C."/>
            <person name="Land M."/>
            <person name="Hauser L."/>
            <person name="Markowitz V."/>
            <person name="Cheng J.-F."/>
            <person name="Hugenholtz P."/>
            <person name="Woyke T."/>
            <person name="Wu D."/>
            <person name="Spring S."/>
            <person name="Brambilla E."/>
            <person name="Klenk H.-P."/>
            <person name="Eisen J.A."/>
        </authorList>
    </citation>
    <scope>NUCLEOTIDE SEQUENCE [LARGE SCALE GENOMIC DNA]</scope>
    <source>
        <strain evidence="3">DSM 11699 / BSA</strain>
    </source>
</reference>
<keyword evidence="3" id="KW-1185">Reference proteome</keyword>
<evidence type="ECO:0000313" key="3">
    <source>
        <dbReference type="Proteomes" id="UP000007102"/>
    </source>
</evidence>
<feature type="chain" id="PRO_5003259965" description="Lipoprotein" evidence="1">
    <location>
        <begin position="19"/>
        <end position="145"/>
    </location>
</feature>
<evidence type="ECO:0000256" key="1">
    <source>
        <dbReference type="SAM" id="SignalP"/>
    </source>
</evidence>
<dbReference type="InParanoid" id="F0S1Y3"/>
<dbReference type="STRING" id="868864.Dester_1434"/>
<evidence type="ECO:0000313" key="2">
    <source>
        <dbReference type="EMBL" id="ADY74064.1"/>
    </source>
</evidence>
<gene>
    <name evidence="2" type="ordered locus">Dester_1434</name>
</gene>
<dbReference type="RefSeq" id="WP_013639012.1">
    <property type="nucleotide sequence ID" value="NC_015185.1"/>
</dbReference>
<dbReference type="PROSITE" id="PS51257">
    <property type="entry name" value="PROKAR_LIPOPROTEIN"/>
    <property type="match status" value="1"/>
</dbReference>
<dbReference type="AlphaFoldDB" id="F0S1Y3"/>
<accession>F0S1Y3</accession>
<dbReference type="HOGENOM" id="CLU_1783775_0_0_0"/>
<evidence type="ECO:0008006" key="4">
    <source>
        <dbReference type="Google" id="ProtNLM"/>
    </source>
</evidence>
<sequence>MKKLLFLPLILLLTGGCAVNSISEKETVTTNLQQTEKNKTFDDVAIYPGFKADPAKSFIYESGDIKVGRLVLRGRAPITEVVNFYKNTLPKGGWEPVSISIYGKEANLTYMNQTRVLQIQVIEGFSETTLIIQIGPKGELTTPTE</sequence>
<organism evidence="2 3">
    <name type="scientific">Desulfurobacterium thermolithotrophum (strain DSM 11699 / BSA)</name>
    <dbReference type="NCBI Taxonomy" id="868864"/>
    <lineage>
        <taxon>Bacteria</taxon>
        <taxon>Pseudomonadati</taxon>
        <taxon>Aquificota</taxon>
        <taxon>Aquificia</taxon>
        <taxon>Desulfurobacteriales</taxon>
        <taxon>Desulfurobacteriaceae</taxon>
        <taxon>Desulfurobacterium</taxon>
    </lineage>
</organism>
<reference evidence="2 3" key="1">
    <citation type="journal article" date="2011" name="Stand. Genomic Sci.">
        <title>Complete genome sequence of the thermophilic sulfur-reducer Desulfurobacterium thermolithotrophum type strain (BSA(T)) from a deep-sea hydrothermal vent.</title>
        <authorList>
            <person name="Goker M."/>
            <person name="Daligault H."/>
            <person name="Mwirichia R."/>
            <person name="Lapidus A."/>
            <person name="Lucas S."/>
            <person name="Deshpande S."/>
            <person name="Pagani I."/>
            <person name="Tapia R."/>
            <person name="Cheng J.F."/>
            <person name="Goodwin L."/>
            <person name="Pitluck S."/>
            <person name="Liolios K."/>
            <person name="Ivanova N."/>
            <person name="Mavromatis K."/>
            <person name="Mikhailova N."/>
            <person name="Pati A."/>
            <person name="Chen A."/>
            <person name="Palaniappan K."/>
            <person name="Han C."/>
            <person name="Land M."/>
            <person name="Hauser L."/>
            <person name="Pan C."/>
            <person name="Brambilla E.M."/>
            <person name="Rohde M."/>
            <person name="Spring S."/>
            <person name="Sikorski J."/>
            <person name="Wirth R."/>
            <person name="Detter J.C."/>
            <person name="Woyke T."/>
            <person name="Bristow J."/>
            <person name="Eisen J.A."/>
            <person name="Markowitz V."/>
            <person name="Hugenholtz P."/>
            <person name="Kyrpides N.C."/>
            <person name="Klenk H.P."/>
        </authorList>
    </citation>
    <scope>NUCLEOTIDE SEQUENCE [LARGE SCALE GENOMIC DNA]</scope>
    <source>
        <strain evidence="3">DSM 11699 / BSA</strain>
    </source>
</reference>
<protein>
    <recommendedName>
        <fullName evidence="4">Lipoprotein</fullName>
    </recommendedName>
</protein>
<dbReference type="EMBL" id="CP002543">
    <property type="protein sequence ID" value="ADY74064.1"/>
    <property type="molecule type" value="Genomic_DNA"/>
</dbReference>
<feature type="signal peptide" evidence="1">
    <location>
        <begin position="1"/>
        <end position="18"/>
    </location>
</feature>
<proteinExistence type="predicted"/>
<name>F0S1Y3_DESTD</name>
<dbReference type="eggNOG" id="ENOG5033CNP">
    <property type="taxonomic scope" value="Bacteria"/>
</dbReference>
<dbReference type="OrthoDB" id="14876at2"/>